<feature type="compositionally biased region" description="Polar residues" evidence="1">
    <location>
        <begin position="215"/>
        <end position="230"/>
    </location>
</feature>
<proteinExistence type="predicted"/>
<name>A0AAN8U591_SOLBU</name>
<accession>A0AAN8U591</accession>
<dbReference type="InterPro" id="IPR038947">
    <property type="entry name" value="At3g27210-like"/>
</dbReference>
<dbReference type="PANTHER" id="PTHR34280">
    <property type="entry name" value="OS01G0920100 PROTEIN"/>
    <property type="match status" value="1"/>
</dbReference>
<dbReference type="Proteomes" id="UP001371456">
    <property type="component" value="Unassembled WGS sequence"/>
</dbReference>
<comment type="caution">
    <text evidence="2">The sequence shown here is derived from an EMBL/GenBank/DDBJ whole genome shotgun (WGS) entry which is preliminary data.</text>
</comment>
<evidence type="ECO:0000313" key="3">
    <source>
        <dbReference type="Proteomes" id="UP001371456"/>
    </source>
</evidence>
<protein>
    <submittedName>
        <fullName evidence="2">Uncharacterized protein</fullName>
    </submittedName>
</protein>
<feature type="compositionally biased region" description="Low complexity" evidence="1">
    <location>
        <begin position="237"/>
        <end position="251"/>
    </location>
</feature>
<reference evidence="2 3" key="1">
    <citation type="submission" date="2024-02" db="EMBL/GenBank/DDBJ databases">
        <title>de novo genome assembly of Solanum bulbocastanum strain 11H21.</title>
        <authorList>
            <person name="Hosaka A.J."/>
        </authorList>
    </citation>
    <scope>NUCLEOTIDE SEQUENCE [LARGE SCALE GENOMIC DNA]</scope>
    <source>
        <tissue evidence="2">Young leaves</tissue>
    </source>
</reference>
<dbReference type="AlphaFoldDB" id="A0AAN8U591"/>
<dbReference type="EMBL" id="JBANQN010000002">
    <property type="protein sequence ID" value="KAK6798859.1"/>
    <property type="molecule type" value="Genomic_DNA"/>
</dbReference>
<sequence length="295" mass="31977">MIFCSPLCSILVCSALGDFNNLSLLCQSVTLPFTAFSPSIVFYILRGIAGQIKCFLLAMGSSASVHKDPKSAMKLRLVFASKSDKLVSPSPIKDKPLDNAEIKLPLPQIKPQRSPVLPLNSFSDYGSKEETFFDSQAWLESDCDDDFFSVKGDFTPSLGNTPLRGNTPVHRGLLVGNLLGNRTSFGERTSASLPQSSPIHKRKNLLELFKESSRNRNPNEQGAEDNQNGQAAGLQLPPKSTSSTPHVPVSSGKSTPVGKFKSEAKSLRSVQCCLPRLSGSFREKRKSMSPANTVG</sequence>
<evidence type="ECO:0000313" key="2">
    <source>
        <dbReference type="EMBL" id="KAK6798859.1"/>
    </source>
</evidence>
<dbReference type="PANTHER" id="PTHR34280:SF5">
    <property type="entry name" value="DSR6"/>
    <property type="match status" value="1"/>
</dbReference>
<keyword evidence="3" id="KW-1185">Reference proteome</keyword>
<feature type="region of interest" description="Disordered" evidence="1">
    <location>
        <begin position="214"/>
        <end position="267"/>
    </location>
</feature>
<gene>
    <name evidence="2" type="ORF">RDI58_006562</name>
</gene>
<organism evidence="2 3">
    <name type="scientific">Solanum bulbocastanum</name>
    <name type="common">Wild potato</name>
    <dbReference type="NCBI Taxonomy" id="147425"/>
    <lineage>
        <taxon>Eukaryota</taxon>
        <taxon>Viridiplantae</taxon>
        <taxon>Streptophyta</taxon>
        <taxon>Embryophyta</taxon>
        <taxon>Tracheophyta</taxon>
        <taxon>Spermatophyta</taxon>
        <taxon>Magnoliopsida</taxon>
        <taxon>eudicotyledons</taxon>
        <taxon>Gunneridae</taxon>
        <taxon>Pentapetalae</taxon>
        <taxon>asterids</taxon>
        <taxon>lamiids</taxon>
        <taxon>Solanales</taxon>
        <taxon>Solanaceae</taxon>
        <taxon>Solanoideae</taxon>
        <taxon>Solaneae</taxon>
        <taxon>Solanum</taxon>
    </lineage>
</organism>
<evidence type="ECO:0000256" key="1">
    <source>
        <dbReference type="SAM" id="MobiDB-lite"/>
    </source>
</evidence>